<proteinExistence type="inferred from homology"/>
<dbReference type="EMBL" id="RQGD01000034">
    <property type="protein sequence ID" value="TGL57890.1"/>
    <property type="molecule type" value="Genomic_DNA"/>
</dbReference>
<reference evidence="5" key="1">
    <citation type="journal article" date="2019" name="PLoS Negl. Trop. Dis.">
        <title>Revisiting the worldwide diversity of Leptospira species in the environment.</title>
        <authorList>
            <person name="Vincent A.T."/>
            <person name="Schiettekatte O."/>
            <person name="Bourhy P."/>
            <person name="Veyrier F.J."/>
            <person name="Picardeau M."/>
        </authorList>
    </citation>
    <scope>NUCLEOTIDE SEQUENCE [LARGE SCALE GENOMIC DNA]</scope>
    <source>
        <strain evidence="5">201702476</strain>
    </source>
</reference>
<keyword evidence="6" id="KW-1185">Reference proteome</keyword>
<sequence>MSKLFTEVTLGQIKLKNKVVMAPMTRSRSIGNIPGDLVAEYYEQRSEAGLIITEGTSPSPNGLGYARIPGIFSKEQIAGWKKVTDRVHAKGSKIFIQLMHTGRIGHPANLPLGGVILAPSAVLAKGQMWTDKEGMKDHPTPKEMTTAEILAARDEYVQASKNAIEAGFDGVELHAANGYLMEQFLHPSSNKRTDEYGGSIEKRIKFVTDTAAAVASAIGKDKVGIRLSPYGAFNDLGPHEDTHEEYGLLAEKLNEIGIVYIHLVDHSSMGAPKVEPATVKKIREAFKRTLILSGGYDRARAEADLDSGAADLIAFGKPFLSNPDLVTKLEKGLPLAPVDQTTLYTPDAKGYTDYPVTQHSVPVV</sequence>
<dbReference type="FunFam" id="3.20.20.70:FF:000059">
    <property type="entry name" value="N-ethylmaleimide reductase, FMN-linked"/>
    <property type="match status" value="1"/>
</dbReference>
<evidence type="ECO:0000256" key="1">
    <source>
        <dbReference type="ARBA" id="ARBA00001917"/>
    </source>
</evidence>
<dbReference type="Pfam" id="PF00724">
    <property type="entry name" value="Oxidored_FMN"/>
    <property type="match status" value="1"/>
</dbReference>
<evidence type="ECO:0000313" key="6">
    <source>
        <dbReference type="Proteomes" id="UP000297693"/>
    </source>
</evidence>
<dbReference type="GO" id="GO:0010181">
    <property type="term" value="F:FMN binding"/>
    <property type="evidence" value="ECO:0007669"/>
    <property type="project" value="InterPro"/>
</dbReference>
<dbReference type="Proteomes" id="UP000297693">
    <property type="component" value="Unassembled WGS sequence"/>
</dbReference>
<name>A0A4R9JXH5_9LEPT</name>
<dbReference type="GO" id="GO:0005829">
    <property type="term" value="C:cytosol"/>
    <property type="evidence" value="ECO:0007669"/>
    <property type="project" value="UniProtKB-ARBA"/>
</dbReference>
<evidence type="ECO:0000259" key="4">
    <source>
        <dbReference type="Pfam" id="PF00724"/>
    </source>
</evidence>
<accession>A0A4R9JXH5</accession>
<comment type="similarity">
    <text evidence="2">Belongs to the NADH:flavin oxidoreductase/NADH oxidase family.</text>
</comment>
<dbReference type="Gene3D" id="3.20.20.70">
    <property type="entry name" value="Aldolase class I"/>
    <property type="match status" value="1"/>
</dbReference>
<feature type="domain" description="NADH:flavin oxidoreductase/NADH oxidase N-terminal" evidence="4">
    <location>
        <begin position="3"/>
        <end position="335"/>
    </location>
</feature>
<comment type="caution">
    <text evidence="5">The sequence shown here is derived from an EMBL/GenBank/DDBJ whole genome shotgun (WGS) entry which is preliminary data.</text>
</comment>
<dbReference type="OrthoDB" id="9772736at2"/>
<gene>
    <name evidence="5" type="ORF">EHQ58_10810</name>
</gene>
<dbReference type="RefSeq" id="WP_135623908.1">
    <property type="nucleotide sequence ID" value="NZ_RQGD01000034.1"/>
</dbReference>
<dbReference type="SUPFAM" id="SSF51395">
    <property type="entry name" value="FMN-linked oxidoreductases"/>
    <property type="match status" value="1"/>
</dbReference>
<dbReference type="InterPro" id="IPR045247">
    <property type="entry name" value="Oye-like"/>
</dbReference>
<dbReference type="InterPro" id="IPR013785">
    <property type="entry name" value="Aldolase_TIM"/>
</dbReference>
<comment type="cofactor">
    <cofactor evidence="1">
        <name>FMN</name>
        <dbReference type="ChEBI" id="CHEBI:58210"/>
    </cofactor>
</comment>
<protein>
    <submittedName>
        <fullName evidence="5">Alkene reductase</fullName>
    </submittedName>
</protein>
<evidence type="ECO:0000313" key="5">
    <source>
        <dbReference type="EMBL" id="TGL57890.1"/>
    </source>
</evidence>
<dbReference type="AlphaFoldDB" id="A0A4R9JXH5"/>
<dbReference type="GO" id="GO:0016628">
    <property type="term" value="F:oxidoreductase activity, acting on the CH-CH group of donors, NAD or NADP as acceptor"/>
    <property type="evidence" value="ECO:0007669"/>
    <property type="project" value="UniProtKB-ARBA"/>
</dbReference>
<dbReference type="CDD" id="cd02933">
    <property type="entry name" value="OYE_like_FMN"/>
    <property type="match status" value="1"/>
</dbReference>
<dbReference type="PANTHER" id="PTHR22893">
    <property type="entry name" value="NADH OXIDOREDUCTASE-RELATED"/>
    <property type="match status" value="1"/>
</dbReference>
<evidence type="ECO:0000256" key="2">
    <source>
        <dbReference type="ARBA" id="ARBA00005979"/>
    </source>
</evidence>
<evidence type="ECO:0000256" key="3">
    <source>
        <dbReference type="ARBA" id="ARBA00023002"/>
    </source>
</evidence>
<organism evidence="5 6">
    <name type="scientific">Leptospira ognonensis</name>
    <dbReference type="NCBI Taxonomy" id="2484945"/>
    <lineage>
        <taxon>Bacteria</taxon>
        <taxon>Pseudomonadati</taxon>
        <taxon>Spirochaetota</taxon>
        <taxon>Spirochaetia</taxon>
        <taxon>Leptospirales</taxon>
        <taxon>Leptospiraceae</taxon>
        <taxon>Leptospira</taxon>
    </lineage>
</organism>
<dbReference type="PANTHER" id="PTHR22893:SF91">
    <property type="entry name" value="NADPH DEHYDROGENASE 2-RELATED"/>
    <property type="match status" value="1"/>
</dbReference>
<keyword evidence="3" id="KW-0560">Oxidoreductase</keyword>
<dbReference type="InterPro" id="IPR001155">
    <property type="entry name" value="OxRdtase_FMN_N"/>
</dbReference>